<dbReference type="GO" id="GO:0030145">
    <property type="term" value="F:manganese ion binding"/>
    <property type="evidence" value="ECO:0007669"/>
    <property type="project" value="UniProtKB-UniRule"/>
</dbReference>
<dbReference type="InterPro" id="IPR036237">
    <property type="entry name" value="Xyl_isomerase-like_sf"/>
</dbReference>
<dbReference type="FunFam" id="3.20.20.150:FF:000006">
    <property type="entry name" value="L-rhamnose isomerase"/>
    <property type="match status" value="1"/>
</dbReference>
<sequence length="418" mass="47240">MTNSIEQAWELAKQRFAAVGVDVDAALTRLDTLPVSMHCWQGDDVTGFENPDGVLTGGIQATGSYPGKARNAAELRSDLELALTLIPGPKRLNLHAIYLESDTPVARNKIEPRHFSRWVEWAKKHHLGLDFNPSCFSHPLSADGFTLSHADPEVRQFWIEHCQASRRVSAYFGEQLGTPSVMNIWIPDGMKDTPIDRLAPRQRLLSALDEVISEKLNPAHHIDAVESKLFGIGAESYTVGSNEFYMGYAASRQTALCLDAGHFHPTEVISDKISSAMLYVPRLLLHVSRPVRWDSDHVVLLDDETQAIASEIIRHNLFDRVHIGLDFFDASINRIAAWVIGTRNMKKALLRALLEPTEMLRQLELRGDYTARLALLEEQKSLPWQAIWEGYCQRNDMPVDARWLDAVREYEQQILSQR</sequence>
<keyword evidence="2 7" id="KW-0479">Metal-binding</keyword>
<organism evidence="9 10">
    <name type="scientific">Yersinia frederiksenii</name>
    <dbReference type="NCBI Taxonomy" id="29484"/>
    <lineage>
        <taxon>Bacteria</taxon>
        <taxon>Pseudomonadati</taxon>
        <taxon>Pseudomonadota</taxon>
        <taxon>Gammaproteobacteria</taxon>
        <taxon>Enterobacterales</taxon>
        <taxon>Yersiniaceae</taxon>
        <taxon>Yersinia</taxon>
    </lineage>
</organism>
<dbReference type="GeneID" id="57904532"/>
<feature type="binding site" evidence="7">
    <location>
        <position position="294"/>
    </location>
    <ligand>
        <name>Mn(2+)</name>
        <dbReference type="ChEBI" id="CHEBI:29035"/>
    </ligand>
</feature>
<dbReference type="GO" id="GO:0019324">
    <property type="term" value="P:L-lyxose metabolic process"/>
    <property type="evidence" value="ECO:0007669"/>
    <property type="project" value="TreeGrafter"/>
</dbReference>
<dbReference type="SUPFAM" id="SSF51658">
    <property type="entry name" value="Xylose isomerase-like"/>
    <property type="match status" value="1"/>
</dbReference>
<dbReference type="NCBIfam" id="TIGR01748">
    <property type="entry name" value="rhaA"/>
    <property type="match status" value="1"/>
</dbReference>
<evidence type="ECO:0000256" key="5">
    <source>
        <dbReference type="ARBA" id="ARBA00023308"/>
    </source>
</evidence>
<dbReference type="HAMAP" id="MF_00541">
    <property type="entry name" value="RhaA"/>
    <property type="match status" value="1"/>
</dbReference>
<comment type="function">
    <text evidence="7">Catalyzes the interconversion of L-rhamnose and L-rhamnulose.</text>
</comment>
<evidence type="ECO:0000256" key="3">
    <source>
        <dbReference type="ARBA" id="ARBA00023211"/>
    </source>
</evidence>
<feature type="binding site" evidence="7">
    <location>
        <position position="262"/>
    </location>
    <ligand>
        <name>Mn(2+)</name>
        <dbReference type="ChEBI" id="CHEBI:29035"/>
    </ligand>
</feature>
<dbReference type="GO" id="GO:0008740">
    <property type="term" value="F:L-rhamnose isomerase activity"/>
    <property type="evidence" value="ECO:0007669"/>
    <property type="project" value="UniProtKB-UniRule"/>
</dbReference>
<dbReference type="Pfam" id="PF06134">
    <property type="entry name" value="RhaA"/>
    <property type="match status" value="1"/>
</dbReference>
<dbReference type="OrthoDB" id="9766697at2"/>
<keyword evidence="3 7" id="KW-0464">Manganese</keyword>
<dbReference type="RefSeq" id="WP_032909902.1">
    <property type="nucleotide sequence ID" value="NZ_CP023964.1"/>
</dbReference>
<evidence type="ECO:0000313" key="9">
    <source>
        <dbReference type="EMBL" id="SUP78334.1"/>
    </source>
</evidence>
<gene>
    <name evidence="7 9" type="primary">rhaA</name>
    <name evidence="9" type="ORF">NCTC11470_03451</name>
</gene>
<comment type="subcellular location">
    <subcellularLocation>
        <location evidence="7">Cytoplasm</location>
    </subcellularLocation>
</comment>
<proteinExistence type="inferred from homology"/>
<evidence type="ECO:0000256" key="2">
    <source>
        <dbReference type="ARBA" id="ARBA00022723"/>
    </source>
</evidence>
<reference evidence="9 10" key="1">
    <citation type="submission" date="2018-06" db="EMBL/GenBank/DDBJ databases">
        <authorList>
            <consortium name="Pathogen Informatics"/>
            <person name="Doyle S."/>
        </authorList>
    </citation>
    <scope>NUCLEOTIDE SEQUENCE [LARGE SCALE GENOMIC DNA]</scope>
    <source>
        <strain evidence="9 10">NCTC11470</strain>
    </source>
</reference>
<protein>
    <recommendedName>
        <fullName evidence="7 8">L-rhamnose isomerase</fullName>
        <ecNumber evidence="7 8">5.3.1.14</ecNumber>
    </recommendedName>
</protein>
<dbReference type="UniPathway" id="UPA00541">
    <property type="reaction ID" value="UER00601"/>
</dbReference>
<dbReference type="Gene3D" id="3.20.20.150">
    <property type="entry name" value="Divalent-metal-dependent TIM barrel enzymes"/>
    <property type="match status" value="1"/>
</dbReference>
<comment type="similarity">
    <text evidence="6 7">Belongs to the rhamnose isomerase family.</text>
</comment>
<keyword evidence="5 7" id="KW-0684">Rhamnose metabolism</keyword>
<dbReference type="GO" id="GO:0005737">
    <property type="term" value="C:cytoplasm"/>
    <property type="evidence" value="ECO:0007669"/>
    <property type="project" value="UniProtKB-SubCell"/>
</dbReference>
<evidence type="ECO:0000256" key="4">
    <source>
        <dbReference type="ARBA" id="ARBA00023235"/>
    </source>
</evidence>
<comment type="pathway">
    <text evidence="7">Carbohydrate degradation; L-rhamnose degradation; glycerone phosphate from L-rhamnose: step 1/3.</text>
</comment>
<evidence type="ECO:0000256" key="7">
    <source>
        <dbReference type="HAMAP-Rule" id="MF_00541"/>
    </source>
</evidence>
<evidence type="ECO:0000256" key="6">
    <source>
        <dbReference type="ARBA" id="ARBA00061402"/>
    </source>
</evidence>
<comment type="cofactor">
    <cofactor evidence="7">
        <name>Mn(2+)</name>
        <dbReference type="ChEBI" id="CHEBI:29035"/>
    </cofactor>
    <text evidence="7">Binds 1 Mn(2+) ion per subunit.</text>
</comment>
<dbReference type="PANTHER" id="PTHR30268">
    <property type="entry name" value="L-RHAMNOSE ISOMERASE"/>
    <property type="match status" value="1"/>
</dbReference>
<dbReference type="InterPro" id="IPR050337">
    <property type="entry name" value="L-rhamnose_isomerase"/>
</dbReference>
<dbReference type="PANTHER" id="PTHR30268:SF0">
    <property type="entry name" value="L-RHAMNOSE ISOMERASE"/>
    <property type="match status" value="1"/>
</dbReference>
<comment type="subunit">
    <text evidence="7">Homotetramer.</text>
</comment>
<keyword evidence="1 7" id="KW-0963">Cytoplasm</keyword>
<evidence type="ECO:0000313" key="10">
    <source>
        <dbReference type="Proteomes" id="UP000254835"/>
    </source>
</evidence>
<accession>A0A380PXL7</accession>
<dbReference type="Proteomes" id="UP000254835">
    <property type="component" value="Unassembled WGS sequence"/>
</dbReference>
<dbReference type="AlphaFoldDB" id="A0A380PXL7"/>
<dbReference type="GO" id="GO:0019301">
    <property type="term" value="P:rhamnose catabolic process"/>
    <property type="evidence" value="ECO:0007669"/>
    <property type="project" value="UniProtKB-UniRule"/>
</dbReference>
<name>A0A380PXL7_YERFR</name>
<dbReference type="NCBIfam" id="NF002203">
    <property type="entry name" value="PRK01076.1"/>
    <property type="match status" value="1"/>
</dbReference>
<dbReference type="EMBL" id="UHJA01000001">
    <property type="protein sequence ID" value="SUP78334.1"/>
    <property type="molecule type" value="Genomic_DNA"/>
</dbReference>
<dbReference type="InterPro" id="IPR009308">
    <property type="entry name" value="Rhamnose_isomerase"/>
</dbReference>
<evidence type="ECO:0000256" key="1">
    <source>
        <dbReference type="ARBA" id="ARBA00022490"/>
    </source>
</evidence>
<keyword evidence="4 7" id="KW-0413">Isomerase</keyword>
<feature type="binding site" evidence="7">
    <location>
        <position position="296"/>
    </location>
    <ligand>
        <name>Mn(2+)</name>
        <dbReference type="ChEBI" id="CHEBI:29035"/>
    </ligand>
</feature>
<evidence type="ECO:0000256" key="8">
    <source>
        <dbReference type="NCBIfam" id="TIGR01748"/>
    </source>
</evidence>
<dbReference type="EC" id="5.3.1.14" evidence="7 8"/>
<comment type="catalytic activity">
    <reaction evidence="7">
        <text>L-rhamnopyranose = L-rhamnulose</text>
        <dbReference type="Rhea" id="RHEA:23160"/>
        <dbReference type="ChEBI" id="CHEBI:17897"/>
        <dbReference type="ChEBI" id="CHEBI:62346"/>
        <dbReference type="EC" id="5.3.1.14"/>
    </reaction>
</comment>